<dbReference type="EMBL" id="BMMM01000030">
    <property type="protein sequence ID" value="GGN94463.1"/>
    <property type="molecule type" value="Genomic_DNA"/>
</dbReference>
<dbReference type="InterPro" id="IPR011747">
    <property type="entry name" value="CHP02241"/>
</dbReference>
<evidence type="ECO:0000313" key="2">
    <source>
        <dbReference type="Proteomes" id="UP000600365"/>
    </source>
</evidence>
<sequence length="142" mass="16116">MPRVDPYRNYNFFIEIDALIVGGFTECTGFGASVDPIEYREGSEAPTARKLPGMTKYTNITLKWGLTDSRVLFDWFMGFTRGVIDRKSGSIVQVDIDGVTEKTRWNFYEAWPAKWDGPDFNATSNAVAIETLELAVERMERA</sequence>
<dbReference type="RefSeq" id="WP_189192304.1">
    <property type="nucleotide sequence ID" value="NZ_BMMM01000030.1"/>
</dbReference>
<dbReference type="AlphaFoldDB" id="A0A917YFP1"/>
<comment type="caution">
    <text evidence="1">The sequence shown here is derived from an EMBL/GenBank/DDBJ whole genome shotgun (WGS) entry which is preliminary data.</text>
</comment>
<dbReference type="PANTHER" id="PTHR38009:SF1">
    <property type="entry name" value="CONSERVED HYPOTHETICAL PHAGE TAIL PROTEIN"/>
    <property type="match status" value="1"/>
</dbReference>
<accession>A0A917YFP1</accession>
<keyword evidence="2" id="KW-1185">Reference proteome</keyword>
<dbReference type="GO" id="GO:0005198">
    <property type="term" value="F:structural molecule activity"/>
    <property type="evidence" value="ECO:0007669"/>
    <property type="project" value="InterPro"/>
</dbReference>
<protein>
    <submittedName>
        <fullName evidence="1">Phage tail protein</fullName>
    </submittedName>
</protein>
<gene>
    <name evidence="1" type="ORF">GCM10011579_093980</name>
</gene>
<dbReference type="PANTHER" id="PTHR38009">
    <property type="entry name" value="CONSERVED HYPOTHETICAL PHAGE TAIL PROTEIN"/>
    <property type="match status" value="1"/>
</dbReference>
<name>A0A917YFP1_9ACTN</name>
<dbReference type="Pfam" id="PF06841">
    <property type="entry name" value="Phage_T4_gp19"/>
    <property type="match status" value="1"/>
</dbReference>
<evidence type="ECO:0000313" key="1">
    <source>
        <dbReference type="EMBL" id="GGN94463.1"/>
    </source>
</evidence>
<dbReference type="NCBIfam" id="TIGR02241">
    <property type="entry name" value="conserved hypothetical phage tail region protein"/>
    <property type="match status" value="1"/>
</dbReference>
<reference evidence="1 2" key="1">
    <citation type="journal article" date="2014" name="Int. J. Syst. Evol. Microbiol.">
        <title>Complete genome sequence of Corynebacterium casei LMG S-19264T (=DSM 44701T), isolated from a smear-ripened cheese.</title>
        <authorList>
            <consortium name="US DOE Joint Genome Institute (JGI-PGF)"/>
            <person name="Walter F."/>
            <person name="Albersmeier A."/>
            <person name="Kalinowski J."/>
            <person name="Ruckert C."/>
        </authorList>
    </citation>
    <scope>NUCLEOTIDE SEQUENCE [LARGE SCALE GENOMIC DNA]</scope>
    <source>
        <strain evidence="1 2">CGMCC 4.7111</strain>
    </source>
</reference>
<dbReference type="InterPro" id="IPR010667">
    <property type="entry name" value="Phage_T4_Gp19"/>
</dbReference>
<organism evidence="1 2">
    <name type="scientific">Streptomyces albiflavescens</name>
    <dbReference type="NCBI Taxonomy" id="1623582"/>
    <lineage>
        <taxon>Bacteria</taxon>
        <taxon>Bacillati</taxon>
        <taxon>Actinomycetota</taxon>
        <taxon>Actinomycetes</taxon>
        <taxon>Kitasatosporales</taxon>
        <taxon>Streptomycetaceae</taxon>
        <taxon>Streptomyces</taxon>
    </lineage>
</organism>
<dbReference type="Proteomes" id="UP000600365">
    <property type="component" value="Unassembled WGS sequence"/>
</dbReference>
<proteinExistence type="predicted"/>